<dbReference type="Proteomes" id="UP000001887">
    <property type="component" value="Chromosome"/>
</dbReference>
<proteinExistence type="predicted"/>
<accession>D2R264</accession>
<evidence type="ECO:0000256" key="1">
    <source>
        <dbReference type="SAM" id="MobiDB-lite"/>
    </source>
</evidence>
<organism evidence="2 3">
    <name type="scientific">Pirellula staleyi (strain ATCC 27377 / DSM 6068 / ICPB 4128)</name>
    <name type="common">Pirella staleyi</name>
    <dbReference type="NCBI Taxonomy" id="530564"/>
    <lineage>
        <taxon>Bacteria</taxon>
        <taxon>Pseudomonadati</taxon>
        <taxon>Planctomycetota</taxon>
        <taxon>Planctomycetia</taxon>
        <taxon>Pirellulales</taxon>
        <taxon>Pirellulaceae</taxon>
        <taxon>Pirellula</taxon>
    </lineage>
</organism>
<dbReference type="eggNOG" id="ENOG502ZRNT">
    <property type="taxonomic scope" value="Bacteria"/>
</dbReference>
<dbReference type="KEGG" id="psl:Psta_4022"/>
<dbReference type="AlphaFoldDB" id="D2R264"/>
<name>D2R264_PIRSD</name>
<sequence length="143" mass="15626">MLQAQVMPGASGAPAAPQAKVVVEVHPNKGESKLVERALTEPTSAQQMLEQSGMTKKFRRMTVDLVRPLPAGGHHKIALTYDRQTKRLTSETDYALQPGDRLIIIEEDKTALDDMMEKFGGPLGFNTPKRGTTSRGGSFYIEG</sequence>
<dbReference type="HOGENOM" id="CLU_1804413_0_0_0"/>
<dbReference type="EMBL" id="CP001848">
    <property type="protein sequence ID" value="ADB18675.1"/>
    <property type="molecule type" value="Genomic_DNA"/>
</dbReference>
<protein>
    <recommendedName>
        <fullName evidence="4">RCK C-terminal domain-containing protein</fullName>
    </recommendedName>
</protein>
<gene>
    <name evidence="2" type="ordered locus">Psta_4022</name>
</gene>
<keyword evidence="3" id="KW-1185">Reference proteome</keyword>
<evidence type="ECO:0000313" key="2">
    <source>
        <dbReference type="EMBL" id="ADB18675.1"/>
    </source>
</evidence>
<reference evidence="2 3" key="1">
    <citation type="journal article" date="2009" name="Stand. Genomic Sci.">
        <title>Complete genome sequence of Pirellula staleyi type strain (ATCC 27377).</title>
        <authorList>
            <person name="Clum A."/>
            <person name="Tindall B.J."/>
            <person name="Sikorski J."/>
            <person name="Ivanova N."/>
            <person name="Mavrommatis K."/>
            <person name="Lucas S."/>
            <person name="Glavina del Rio T."/>
            <person name="Nolan M."/>
            <person name="Chen F."/>
            <person name="Tice H."/>
            <person name="Pitluck S."/>
            <person name="Cheng J.F."/>
            <person name="Chertkov O."/>
            <person name="Brettin T."/>
            <person name="Han C."/>
            <person name="Detter J.C."/>
            <person name="Kuske C."/>
            <person name="Bruce D."/>
            <person name="Goodwin L."/>
            <person name="Ovchinikova G."/>
            <person name="Pati A."/>
            <person name="Mikhailova N."/>
            <person name="Chen A."/>
            <person name="Palaniappan K."/>
            <person name="Land M."/>
            <person name="Hauser L."/>
            <person name="Chang Y.J."/>
            <person name="Jeffries C.D."/>
            <person name="Chain P."/>
            <person name="Rohde M."/>
            <person name="Goker M."/>
            <person name="Bristow J."/>
            <person name="Eisen J.A."/>
            <person name="Markowitz V."/>
            <person name="Hugenholtz P."/>
            <person name="Kyrpides N.C."/>
            <person name="Klenk H.P."/>
            <person name="Lapidus A."/>
        </authorList>
    </citation>
    <scope>NUCLEOTIDE SEQUENCE [LARGE SCALE GENOMIC DNA]</scope>
    <source>
        <strain evidence="3">ATCC 27377 / DSM 6068 / ICPB 4128</strain>
    </source>
</reference>
<feature type="region of interest" description="Disordered" evidence="1">
    <location>
        <begin position="123"/>
        <end position="143"/>
    </location>
</feature>
<evidence type="ECO:0008006" key="4">
    <source>
        <dbReference type="Google" id="ProtNLM"/>
    </source>
</evidence>
<dbReference type="OrthoDB" id="269097at2"/>
<evidence type="ECO:0000313" key="3">
    <source>
        <dbReference type="Proteomes" id="UP000001887"/>
    </source>
</evidence>